<dbReference type="NCBIfam" id="TIGR00527">
    <property type="entry name" value="gcvH"/>
    <property type="match status" value="1"/>
</dbReference>
<dbReference type="InterPro" id="IPR033753">
    <property type="entry name" value="GCV_H/Fam206"/>
</dbReference>
<feature type="domain" description="Lipoyl-binding" evidence="5">
    <location>
        <begin position="22"/>
        <end position="104"/>
    </location>
</feature>
<dbReference type="PROSITE" id="PS00189">
    <property type="entry name" value="LIPOYL"/>
    <property type="match status" value="1"/>
</dbReference>
<protein>
    <recommendedName>
        <fullName evidence="3">Glycine cleavage system H protein</fullName>
    </recommendedName>
</protein>
<dbReference type="InterPro" id="IPR000089">
    <property type="entry name" value="Biotin_lipoyl"/>
</dbReference>
<name>A0A975AVL6_9THEO</name>
<dbReference type="Proteomes" id="UP000671913">
    <property type="component" value="Chromosome"/>
</dbReference>
<dbReference type="PANTHER" id="PTHR11715">
    <property type="entry name" value="GLYCINE CLEAVAGE SYSTEM H PROTEIN"/>
    <property type="match status" value="1"/>
</dbReference>
<comment type="function">
    <text evidence="3">The glycine cleavage system catalyzes the degradation of glycine. The H protein shuttles the methylamine group of glycine from the P protein to the T protein.</text>
</comment>
<dbReference type="Pfam" id="PF01597">
    <property type="entry name" value="GCV_H"/>
    <property type="match status" value="1"/>
</dbReference>
<keyword evidence="2 3" id="KW-0450">Lipoyl</keyword>
<dbReference type="PROSITE" id="PS50968">
    <property type="entry name" value="BIOTINYL_LIPOYL"/>
    <property type="match status" value="1"/>
</dbReference>
<evidence type="ECO:0000256" key="2">
    <source>
        <dbReference type="ARBA" id="ARBA00022823"/>
    </source>
</evidence>
<dbReference type="GO" id="GO:0019464">
    <property type="term" value="P:glycine decarboxylation via glycine cleavage system"/>
    <property type="evidence" value="ECO:0007669"/>
    <property type="project" value="UniProtKB-UniRule"/>
</dbReference>
<dbReference type="SUPFAM" id="SSF51230">
    <property type="entry name" value="Single hybrid motif"/>
    <property type="match status" value="1"/>
</dbReference>
<dbReference type="InterPro" id="IPR011053">
    <property type="entry name" value="Single_hybrid_motif"/>
</dbReference>
<evidence type="ECO:0000256" key="1">
    <source>
        <dbReference type="ARBA" id="ARBA00009249"/>
    </source>
</evidence>
<dbReference type="InterPro" id="IPR002930">
    <property type="entry name" value="GCV_H"/>
</dbReference>
<dbReference type="GO" id="GO:0005960">
    <property type="term" value="C:glycine cleavage complex"/>
    <property type="evidence" value="ECO:0007669"/>
    <property type="project" value="InterPro"/>
</dbReference>
<dbReference type="HAMAP" id="MF_00272">
    <property type="entry name" value="GcvH"/>
    <property type="match status" value="1"/>
</dbReference>
<dbReference type="PANTHER" id="PTHR11715:SF3">
    <property type="entry name" value="GLYCINE CLEAVAGE SYSTEM H PROTEIN-RELATED"/>
    <property type="match status" value="1"/>
</dbReference>
<dbReference type="NCBIfam" id="NF002270">
    <property type="entry name" value="PRK01202.1"/>
    <property type="match status" value="1"/>
</dbReference>
<evidence type="ECO:0000259" key="5">
    <source>
        <dbReference type="PROSITE" id="PS50968"/>
    </source>
</evidence>
<dbReference type="AlphaFoldDB" id="A0A975AVL6"/>
<comment type="similarity">
    <text evidence="1 3">Belongs to the GcvH family.</text>
</comment>
<dbReference type="Gene3D" id="2.40.50.100">
    <property type="match status" value="1"/>
</dbReference>
<comment type="cofactor">
    <cofactor evidence="3">
        <name>(R)-lipoate</name>
        <dbReference type="ChEBI" id="CHEBI:83088"/>
    </cofactor>
    <text evidence="3">Binds 1 lipoyl cofactor covalently.</text>
</comment>
<dbReference type="GO" id="GO:0009249">
    <property type="term" value="P:protein lipoylation"/>
    <property type="evidence" value="ECO:0007669"/>
    <property type="project" value="TreeGrafter"/>
</dbReference>
<evidence type="ECO:0000256" key="4">
    <source>
        <dbReference type="PIRSR" id="PIRSR617453-50"/>
    </source>
</evidence>
<feature type="modified residue" description="N6-lipoyllysine" evidence="3 4">
    <location>
        <position position="63"/>
    </location>
</feature>
<dbReference type="KEGG" id="aaut:ACETAC_10635"/>
<keyword evidence="7" id="KW-1185">Reference proteome</keyword>
<comment type="subunit">
    <text evidence="3">The glycine cleavage system is composed of four proteins: P, T, L and H.</text>
</comment>
<dbReference type="CDD" id="cd06848">
    <property type="entry name" value="GCS_H"/>
    <property type="match status" value="1"/>
</dbReference>
<dbReference type="EMBL" id="CP060096">
    <property type="protein sequence ID" value="QSZ27272.1"/>
    <property type="molecule type" value="Genomic_DNA"/>
</dbReference>
<accession>A0A975AVL6</accession>
<reference evidence="6" key="1">
    <citation type="submission" date="2020-08" db="EMBL/GenBank/DDBJ databases">
        <title>Genomic insights into the carbon and energy metabolism of the first obligate autotrophic acetogenic bacterium Aceticella autotrophica gen. nov., sp. nov.</title>
        <authorList>
            <person name="Toshchakov S.V."/>
            <person name="Elcheninov A.G."/>
            <person name="Kublanov I.V."/>
            <person name="Frolov E.N."/>
            <person name="Lebedinsky A.V."/>
        </authorList>
    </citation>
    <scope>NUCLEOTIDE SEQUENCE</scope>
    <source>
        <strain evidence="6">3443-3Ac</strain>
    </source>
</reference>
<gene>
    <name evidence="3 6" type="primary">gcvH</name>
    <name evidence="6" type="ORF">ACETAC_10635</name>
</gene>
<evidence type="ECO:0000313" key="6">
    <source>
        <dbReference type="EMBL" id="QSZ27272.1"/>
    </source>
</evidence>
<dbReference type="GO" id="GO:0005829">
    <property type="term" value="C:cytosol"/>
    <property type="evidence" value="ECO:0007669"/>
    <property type="project" value="TreeGrafter"/>
</dbReference>
<evidence type="ECO:0000256" key="3">
    <source>
        <dbReference type="HAMAP-Rule" id="MF_00272"/>
    </source>
</evidence>
<dbReference type="InterPro" id="IPR003016">
    <property type="entry name" value="2-oxoA_DH_lipoyl-BS"/>
</dbReference>
<dbReference type="RefSeq" id="WP_284679961.1">
    <property type="nucleotide sequence ID" value="NZ_CP060096.1"/>
</dbReference>
<evidence type="ECO:0000313" key="7">
    <source>
        <dbReference type="Proteomes" id="UP000671913"/>
    </source>
</evidence>
<proteinExistence type="inferred from homology"/>
<sequence>MNFPSDIKYHKEHTWAKAEGDTAVIGITDHAQDQLGDILYVELPGVGDEIKQDETFGTVESAKVASDLYAPVSGKVIEVNPELEDSPEKVNESPYGDGWMIKVKMTDSSELDNLMSNTEYENSIK</sequence>
<dbReference type="InterPro" id="IPR017453">
    <property type="entry name" value="GCV_H_sub"/>
</dbReference>
<organism evidence="6 7">
    <name type="scientific">Aceticella autotrophica</name>
    <dbReference type="NCBI Taxonomy" id="2755338"/>
    <lineage>
        <taxon>Bacteria</taxon>
        <taxon>Bacillati</taxon>
        <taxon>Bacillota</taxon>
        <taxon>Clostridia</taxon>
        <taxon>Thermoanaerobacterales</taxon>
        <taxon>Thermoanaerobacteraceae</taxon>
        <taxon>Aceticella</taxon>
    </lineage>
</organism>